<dbReference type="Pfam" id="PF13675">
    <property type="entry name" value="PilJ"/>
    <property type="match status" value="1"/>
</dbReference>
<name>A0A1G7SFA2_9GAMM</name>
<keyword evidence="3" id="KW-1133">Transmembrane helix</keyword>
<evidence type="ECO:0000259" key="5">
    <source>
        <dbReference type="Pfam" id="PF13675"/>
    </source>
</evidence>
<dbReference type="STRING" id="640205.SAMN05216381_3431"/>
<evidence type="ECO:0000313" key="7">
    <source>
        <dbReference type="Proteomes" id="UP000243378"/>
    </source>
</evidence>
<gene>
    <name evidence="6" type="ORF">SAMN05216381_3431</name>
</gene>
<dbReference type="Proteomes" id="UP000243378">
    <property type="component" value="Unassembled WGS sequence"/>
</dbReference>
<dbReference type="AlphaFoldDB" id="A0A1G7SFA2"/>
<keyword evidence="2" id="KW-0812">Transmembrane</keyword>
<evidence type="ECO:0000256" key="1">
    <source>
        <dbReference type="ARBA" id="ARBA00004141"/>
    </source>
</evidence>
<sequence length="298" mass="32881">MPAASAALTRQHPLRSTVAARTVFQGCSRGGVAVRAHEDIELIKRCMQTLLLGLSLTSFVSWAEMKPLEAMNMAGLQRSLGQIMAKDYLMIGSDVKVDDATKQLNTSIALFEDHHAQLKAHPTNDEIRAALGQVEVIWSAYRPLLSATPDKAQAPAVLAKAEELVKQTQHVTDLFEKHNGDAASHSINRSGWNRVLTQRTAMFYMARAWGVQAPNLDANFDASVKEFDAIMQELKAEKAPNDEIAAALRKTDARWQFATKAFASKDFVPTIVAVNAESMFRQLNEMTRLYAGLKGDQL</sequence>
<evidence type="ECO:0000256" key="4">
    <source>
        <dbReference type="ARBA" id="ARBA00023136"/>
    </source>
</evidence>
<dbReference type="EMBL" id="FNBM01000008">
    <property type="protein sequence ID" value="SDG21745.1"/>
    <property type="molecule type" value="Genomic_DNA"/>
</dbReference>
<reference evidence="6 7" key="1">
    <citation type="submission" date="2016-10" db="EMBL/GenBank/DDBJ databases">
        <authorList>
            <person name="de Groot N.N."/>
        </authorList>
    </citation>
    <scope>NUCLEOTIDE SEQUENCE [LARGE SCALE GENOMIC DNA]</scope>
    <source>
        <strain evidence="6 7">LMG 25475</strain>
    </source>
</reference>
<accession>A0A1G7SFA2</accession>
<evidence type="ECO:0000313" key="6">
    <source>
        <dbReference type="EMBL" id="SDG21745.1"/>
    </source>
</evidence>
<evidence type="ECO:0000256" key="3">
    <source>
        <dbReference type="ARBA" id="ARBA00022989"/>
    </source>
</evidence>
<evidence type="ECO:0000256" key="2">
    <source>
        <dbReference type="ARBA" id="ARBA00022692"/>
    </source>
</evidence>
<comment type="subcellular location">
    <subcellularLocation>
        <location evidence="1">Membrane</location>
        <topology evidence="1">Multi-pass membrane protein</topology>
    </subcellularLocation>
</comment>
<organism evidence="6 7">
    <name type="scientific">Phytopseudomonas seleniipraecipitans</name>
    <dbReference type="NCBI Taxonomy" id="640205"/>
    <lineage>
        <taxon>Bacteria</taxon>
        <taxon>Pseudomonadati</taxon>
        <taxon>Pseudomonadota</taxon>
        <taxon>Gammaproteobacteria</taxon>
        <taxon>Pseudomonadales</taxon>
        <taxon>Pseudomonadaceae</taxon>
        <taxon>Phytopseudomonas</taxon>
    </lineage>
</organism>
<feature type="domain" description="NarX-like N-terminal" evidence="5">
    <location>
        <begin position="69"/>
        <end position="162"/>
    </location>
</feature>
<dbReference type="InterPro" id="IPR029095">
    <property type="entry name" value="NarX-like_N"/>
</dbReference>
<protein>
    <submittedName>
        <fullName evidence="6">Type IV pili methyl-accepting chemotaxis transducer N-term</fullName>
    </submittedName>
</protein>
<keyword evidence="4" id="KW-0472">Membrane</keyword>
<dbReference type="GO" id="GO:0016020">
    <property type="term" value="C:membrane"/>
    <property type="evidence" value="ECO:0007669"/>
    <property type="project" value="UniProtKB-SubCell"/>
</dbReference>
<proteinExistence type="predicted"/>